<feature type="region of interest" description="Disordered" evidence="1">
    <location>
        <begin position="1"/>
        <end position="33"/>
    </location>
</feature>
<gene>
    <name evidence="2" type="ORF">TCAL_17018</name>
</gene>
<accession>A0A553PHM8</accession>
<reference evidence="2 3" key="1">
    <citation type="journal article" date="2018" name="Nat. Ecol. Evol.">
        <title>Genomic signatures of mitonuclear coevolution across populations of Tigriopus californicus.</title>
        <authorList>
            <person name="Barreto F.S."/>
            <person name="Watson E.T."/>
            <person name="Lima T.G."/>
            <person name="Willett C.S."/>
            <person name="Edmands S."/>
            <person name="Li W."/>
            <person name="Burton R.S."/>
        </authorList>
    </citation>
    <scope>NUCLEOTIDE SEQUENCE [LARGE SCALE GENOMIC DNA]</scope>
    <source>
        <strain evidence="2 3">San Diego</strain>
    </source>
</reference>
<evidence type="ECO:0000256" key="1">
    <source>
        <dbReference type="SAM" id="MobiDB-lite"/>
    </source>
</evidence>
<sequence>MTEFKNHPESRDPTPAETRVESDSGRKPTLKPRACSPWSELIATKEALQRSMLFEKYSEKQNGIPDFLNILRIHHRFSNHLNGLEVIDFF</sequence>
<keyword evidence="3" id="KW-1185">Reference proteome</keyword>
<dbReference type="EMBL" id="VCGU01000004">
    <property type="protein sequence ID" value="TRY77192.1"/>
    <property type="molecule type" value="Genomic_DNA"/>
</dbReference>
<comment type="caution">
    <text evidence="2">The sequence shown here is derived from an EMBL/GenBank/DDBJ whole genome shotgun (WGS) entry which is preliminary data.</text>
</comment>
<dbReference type="Proteomes" id="UP000318571">
    <property type="component" value="Chromosome 5"/>
</dbReference>
<proteinExistence type="predicted"/>
<name>A0A553PHM8_TIGCA</name>
<protein>
    <submittedName>
        <fullName evidence="2">Uncharacterized protein</fullName>
    </submittedName>
</protein>
<organism evidence="2 3">
    <name type="scientific">Tigriopus californicus</name>
    <name type="common">Marine copepod</name>
    <dbReference type="NCBI Taxonomy" id="6832"/>
    <lineage>
        <taxon>Eukaryota</taxon>
        <taxon>Metazoa</taxon>
        <taxon>Ecdysozoa</taxon>
        <taxon>Arthropoda</taxon>
        <taxon>Crustacea</taxon>
        <taxon>Multicrustacea</taxon>
        <taxon>Hexanauplia</taxon>
        <taxon>Copepoda</taxon>
        <taxon>Harpacticoida</taxon>
        <taxon>Harpacticidae</taxon>
        <taxon>Tigriopus</taxon>
    </lineage>
</organism>
<dbReference type="AlphaFoldDB" id="A0A553PHM8"/>
<evidence type="ECO:0000313" key="2">
    <source>
        <dbReference type="EMBL" id="TRY77192.1"/>
    </source>
</evidence>
<evidence type="ECO:0000313" key="3">
    <source>
        <dbReference type="Proteomes" id="UP000318571"/>
    </source>
</evidence>
<feature type="compositionally biased region" description="Basic and acidic residues" evidence="1">
    <location>
        <begin position="1"/>
        <end position="26"/>
    </location>
</feature>